<evidence type="ECO:0000256" key="4">
    <source>
        <dbReference type="ARBA" id="ARBA00022807"/>
    </source>
</evidence>
<dbReference type="InterPro" id="IPR051202">
    <property type="entry name" value="Peptidase_C40"/>
</dbReference>
<comment type="similarity">
    <text evidence="1">Belongs to the peptidase C40 family.</text>
</comment>
<gene>
    <name evidence="7" type="ORF">AAAU72_09175</name>
</gene>
<proteinExistence type="inferred from homology"/>
<dbReference type="EMBL" id="JBBNIB010000127">
    <property type="protein sequence ID" value="MEQ2688337.1"/>
    <property type="molecule type" value="Genomic_DNA"/>
</dbReference>
<dbReference type="NCBIfam" id="NF045974">
    <property type="entry name" value="conju_CD1108"/>
    <property type="match status" value="1"/>
</dbReference>
<organism evidence="7 8">
    <name type="scientific">Faecalibacterium longum</name>
    <dbReference type="NCBI Taxonomy" id="1851428"/>
    <lineage>
        <taxon>Bacteria</taxon>
        <taxon>Bacillati</taxon>
        <taxon>Bacillota</taxon>
        <taxon>Clostridia</taxon>
        <taxon>Eubacteriales</taxon>
        <taxon>Oscillospiraceae</taxon>
        <taxon>Faecalibacterium</taxon>
    </lineage>
</organism>
<evidence type="ECO:0000313" key="8">
    <source>
        <dbReference type="Proteomes" id="UP001439984"/>
    </source>
</evidence>
<evidence type="ECO:0000259" key="6">
    <source>
        <dbReference type="PROSITE" id="PS51935"/>
    </source>
</evidence>
<feature type="region of interest" description="Disordered" evidence="5">
    <location>
        <begin position="170"/>
        <end position="263"/>
    </location>
</feature>
<dbReference type="InterPro" id="IPR000064">
    <property type="entry name" value="NLP_P60_dom"/>
</dbReference>
<feature type="compositionally biased region" description="Basic and acidic residues" evidence="5">
    <location>
        <begin position="209"/>
        <end position="231"/>
    </location>
</feature>
<evidence type="ECO:0000256" key="1">
    <source>
        <dbReference type="ARBA" id="ARBA00007074"/>
    </source>
</evidence>
<comment type="caution">
    <text evidence="7">The sequence shown here is derived from an EMBL/GenBank/DDBJ whole genome shotgun (WGS) entry which is preliminary data.</text>
</comment>
<dbReference type="Pfam" id="PF00877">
    <property type="entry name" value="NLPC_P60"/>
    <property type="match status" value="1"/>
</dbReference>
<dbReference type="PROSITE" id="PS51935">
    <property type="entry name" value="NLPC_P60"/>
    <property type="match status" value="1"/>
</dbReference>
<dbReference type="PANTHER" id="PTHR47053">
    <property type="entry name" value="MUREIN DD-ENDOPEPTIDASE MEPH-RELATED"/>
    <property type="match status" value="1"/>
</dbReference>
<dbReference type="SUPFAM" id="SSF54001">
    <property type="entry name" value="Cysteine proteinases"/>
    <property type="match status" value="1"/>
</dbReference>
<feature type="compositionally biased region" description="Basic and acidic residues" evidence="5">
    <location>
        <begin position="111"/>
        <end position="124"/>
    </location>
</feature>
<protein>
    <submittedName>
        <fullName evidence="7">NlpC/P60 family protein</fullName>
    </submittedName>
</protein>
<feature type="compositionally biased region" description="Basic residues" evidence="5">
    <location>
        <begin position="199"/>
        <end position="208"/>
    </location>
</feature>
<feature type="compositionally biased region" description="Basic and acidic residues" evidence="5">
    <location>
        <begin position="60"/>
        <end position="74"/>
    </location>
</feature>
<name>A0ABV1IND7_9FIRM</name>
<keyword evidence="2" id="KW-0645">Protease</keyword>
<accession>A0ABV1IND7</accession>
<keyword evidence="8" id="KW-1185">Reference proteome</keyword>
<keyword evidence="4" id="KW-0788">Thiol protease</keyword>
<dbReference type="Gene3D" id="3.90.1720.10">
    <property type="entry name" value="endopeptidase domain like (from Nostoc punctiforme)"/>
    <property type="match status" value="1"/>
</dbReference>
<dbReference type="InterPro" id="IPR038765">
    <property type="entry name" value="Papain-like_cys_pep_sf"/>
</dbReference>
<feature type="compositionally biased region" description="Basic and acidic residues" evidence="5">
    <location>
        <begin position="27"/>
        <end position="52"/>
    </location>
</feature>
<feature type="domain" description="NlpC/P60" evidence="6">
    <location>
        <begin position="562"/>
        <end position="687"/>
    </location>
</feature>
<feature type="compositionally biased region" description="Acidic residues" evidence="5">
    <location>
        <begin position="75"/>
        <end position="95"/>
    </location>
</feature>
<reference evidence="7 8" key="1">
    <citation type="submission" date="2024-04" db="EMBL/GenBank/DDBJ databases">
        <title>Human intestinal bacterial collection.</title>
        <authorList>
            <person name="Pauvert C."/>
            <person name="Hitch T.C.A."/>
            <person name="Clavel T."/>
        </authorList>
    </citation>
    <scope>NUCLEOTIDE SEQUENCE [LARGE SCALE GENOMIC DNA]</scope>
    <source>
        <strain evidence="7 8">CLA-AA-H236</strain>
    </source>
</reference>
<evidence type="ECO:0000256" key="3">
    <source>
        <dbReference type="ARBA" id="ARBA00022801"/>
    </source>
</evidence>
<sequence length="687" mass="75264">MISGKPTQLCSHDGSSRKEVISIADKKFRGRDKIVQKMTKDGLVDENLRTGEQKSATAAEKPEQEDSGKETAEKETDEETIVEEEQCMDAGDGEEDAPRHHSTAKQSADYYKAHQEDGKPKDAPAESDAEPPTKKGRLSFEDEKGGIVRGVGMGVKKVAKKGVDTATGYAHQKVHQVEKDNSGVEAAHKSEEAAERLHHFVKGRKKPKDKSARAEKRGGEDQKSSRLKFSESEGGTAENAAEPPLKKKQPQPPPTAAGGESKTVGAKFYQKKQYKDAYAAAKRGQKAGTAASKQAAAATNTITEKAKAAVQEIIVQHKTLWVGIGVGILLVMVMLGAFSSCGAAIQGTGSTFVGTTYPSKDADMKGAEEDYLELEKELDKQIRQMESTHPGYDEYRYQLDEIGHDPYQLISHLTAVYEQFTRGQVKPVIKELFKQQYLLKVWETIEIRTRMETRVGVRPTIDAFGNVSMETYTYQEEVEYEYKILNVLLKNKGFDTIARKNMNRKQTGRYDAYNLTYGNRPELFGAGSPTYSGGTTGSIGTGGAGGSGGGFKYDIPSEALSDEKFARMIEEAEKYLGMPYVWGGSSPSTSFDCSGFVCWVINNSSNGWSVGRTTANGLRGKCSYVSRADAQPGDLIFFEKTYNTTGASHVGIYVGDGMMIHCGDPISYTSINSTYWQSHFLGFGRIN</sequence>
<dbReference type="PANTHER" id="PTHR47053:SF1">
    <property type="entry name" value="MUREIN DD-ENDOPEPTIDASE MEPH-RELATED"/>
    <property type="match status" value="1"/>
</dbReference>
<feature type="region of interest" description="Disordered" evidence="5">
    <location>
        <begin position="27"/>
        <end position="149"/>
    </location>
</feature>
<evidence type="ECO:0000256" key="2">
    <source>
        <dbReference type="ARBA" id="ARBA00022670"/>
    </source>
</evidence>
<evidence type="ECO:0000313" key="7">
    <source>
        <dbReference type="EMBL" id="MEQ2688337.1"/>
    </source>
</evidence>
<keyword evidence="3" id="KW-0378">Hydrolase</keyword>
<feature type="compositionally biased region" description="Basic and acidic residues" evidence="5">
    <location>
        <begin position="175"/>
        <end position="198"/>
    </location>
</feature>
<dbReference type="Proteomes" id="UP001439984">
    <property type="component" value="Unassembled WGS sequence"/>
</dbReference>
<evidence type="ECO:0000256" key="5">
    <source>
        <dbReference type="SAM" id="MobiDB-lite"/>
    </source>
</evidence>